<dbReference type="SMART" id="SM00327">
    <property type="entry name" value="VWA"/>
    <property type="match status" value="1"/>
</dbReference>
<dbReference type="AlphaFoldDB" id="A0A4S4L0V6"/>
<evidence type="ECO:0000259" key="4">
    <source>
        <dbReference type="PROSITE" id="PS50234"/>
    </source>
</evidence>
<dbReference type="PANTHER" id="PTHR10223">
    <property type="entry name" value="26S PROTEASOME NON-ATPASE REGULATORY SUBUNIT 4"/>
    <property type="match status" value="1"/>
</dbReference>
<feature type="compositionally biased region" description="Low complexity" evidence="3">
    <location>
        <begin position="255"/>
        <end position="265"/>
    </location>
</feature>
<feature type="region of interest" description="Disordered" evidence="3">
    <location>
        <begin position="246"/>
        <end position="371"/>
    </location>
</feature>
<feature type="compositionally biased region" description="Basic and acidic residues" evidence="3">
    <location>
        <begin position="306"/>
        <end position="316"/>
    </location>
</feature>
<dbReference type="EMBL" id="SGPK01000300">
    <property type="protein sequence ID" value="THH04926.1"/>
    <property type="molecule type" value="Genomic_DNA"/>
</dbReference>
<dbReference type="OrthoDB" id="1731724at2759"/>
<proteinExistence type="inferred from homology"/>
<gene>
    <name evidence="5" type="ORF">EW145_g5168</name>
</gene>
<protein>
    <recommendedName>
        <fullName evidence="4">VWFA domain-containing protein</fullName>
    </recommendedName>
</protein>
<evidence type="ECO:0000313" key="6">
    <source>
        <dbReference type="Proteomes" id="UP000308199"/>
    </source>
</evidence>
<dbReference type="SMART" id="SM00726">
    <property type="entry name" value="UIM"/>
    <property type="match status" value="3"/>
</dbReference>
<dbReference type="PROSITE" id="PS50234">
    <property type="entry name" value="VWFA"/>
    <property type="match status" value="1"/>
</dbReference>
<feature type="compositionally biased region" description="Low complexity" evidence="3">
    <location>
        <begin position="329"/>
        <end position="340"/>
    </location>
</feature>
<accession>A0A4S4L0V6</accession>
<keyword evidence="2" id="KW-0647">Proteasome</keyword>
<dbReference type="GO" id="GO:0005634">
    <property type="term" value="C:nucleus"/>
    <property type="evidence" value="ECO:0007669"/>
    <property type="project" value="TreeGrafter"/>
</dbReference>
<name>A0A4S4L0V6_9AGAM</name>
<evidence type="ECO:0000256" key="1">
    <source>
        <dbReference type="ARBA" id="ARBA00005574"/>
    </source>
</evidence>
<evidence type="ECO:0000256" key="3">
    <source>
        <dbReference type="SAM" id="MobiDB-lite"/>
    </source>
</evidence>
<dbReference type="FunFam" id="3.40.50.410:FF:000005">
    <property type="entry name" value="26S proteasome non-ATPase regulatory subunit 4"/>
    <property type="match status" value="1"/>
</dbReference>
<dbReference type="InterPro" id="IPR003903">
    <property type="entry name" value="UIM_dom"/>
</dbReference>
<evidence type="ECO:0000256" key="2">
    <source>
        <dbReference type="ARBA" id="ARBA00022942"/>
    </source>
</evidence>
<feature type="domain" description="VWFA" evidence="4">
    <location>
        <begin position="5"/>
        <end position="196"/>
    </location>
</feature>
<comment type="caution">
    <text evidence="5">The sequence shown here is derived from an EMBL/GenBank/DDBJ whole genome shotgun (WGS) entry which is preliminary data.</text>
</comment>
<keyword evidence="6" id="KW-1185">Reference proteome</keyword>
<dbReference type="Pfam" id="PF13519">
    <property type="entry name" value="VWA_2"/>
    <property type="match status" value="1"/>
</dbReference>
<dbReference type="InterPro" id="IPR036465">
    <property type="entry name" value="vWFA_dom_sf"/>
</dbReference>
<dbReference type="GO" id="GO:0036435">
    <property type="term" value="F:K48-linked polyubiquitin modification-dependent protein binding"/>
    <property type="evidence" value="ECO:0007669"/>
    <property type="project" value="UniProtKB-ARBA"/>
</dbReference>
<dbReference type="GO" id="GO:0008540">
    <property type="term" value="C:proteasome regulatory particle, base subcomplex"/>
    <property type="evidence" value="ECO:0007669"/>
    <property type="project" value="TreeGrafter"/>
</dbReference>
<dbReference type="GO" id="GO:0005829">
    <property type="term" value="C:cytosol"/>
    <property type="evidence" value="ECO:0007669"/>
    <property type="project" value="TreeGrafter"/>
</dbReference>
<sequence length="371" mass="39283">MPLEATMMIVDNSEYMRNGDFLPTRFDAMVDALNVVFQTKTDSNPENSVGLMTLAGHGPEVLVTHTRELGHILAGAHNARVKIGGAVDLPTAVNVAQLALKHRQNKNLRQRIVLFLGSPPDGPGTDEKNFTRLAKKLKKNNIAIDIVAFGDGIEEGETSLLEIFVNNVNSGDNSHYITVPSDPRRTLSDFVISSAVLSSDRGDRDQTMAEITNTAGPSADGTFGEFGGIDPSLDPELAMVMRMSMEEERARQRAQEQAAAGGASAPAEDPDNTSVPSAPSSSQHAAVATAPIPNVNATDEADDEEAALREALRLSQEEDVEMGDGANLAAAATGSASTATGAGGGEDMDEDEEAAIARAIEMSMQQPEKKK</sequence>
<organism evidence="5 6">
    <name type="scientific">Phellinidium pouzarii</name>
    <dbReference type="NCBI Taxonomy" id="167371"/>
    <lineage>
        <taxon>Eukaryota</taxon>
        <taxon>Fungi</taxon>
        <taxon>Dikarya</taxon>
        <taxon>Basidiomycota</taxon>
        <taxon>Agaricomycotina</taxon>
        <taxon>Agaricomycetes</taxon>
        <taxon>Hymenochaetales</taxon>
        <taxon>Hymenochaetaceae</taxon>
        <taxon>Phellinidium</taxon>
    </lineage>
</organism>
<comment type="similarity">
    <text evidence="1">Belongs to the proteasome subunit S5A family.</text>
</comment>
<reference evidence="5 6" key="1">
    <citation type="submission" date="2019-02" db="EMBL/GenBank/DDBJ databases">
        <title>Genome sequencing of the rare red list fungi Phellinidium pouzarii.</title>
        <authorList>
            <person name="Buettner E."/>
            <person name="Kellner H."/>
        </authorList>
    </citation>
    <scope>NUCLEOTIDE SEQUENCE [LARGE SCALE GENOMIC DNA]</scope>
    <source>
        <strain evidence="5 6">DSM 108285</strain>
    </source>
</reference>
<dbReference type="PANTHER" id="PTHR10223:SF0">
    <property type="entry name" value="26S PROTEASOME NON-ATPASE REGULATORY SUBUNIT 4"/>
    <property type="match status" value="1"/>
</dbReference>
<dbReference type="Pfam" id="PF02809">
    <property type="entry name" value="UIM"/>
    <property type="match status" value="3"/>
</dbReference>
<dbReference type="SUPFAM" id="SSF53300">
    <property type="entry name" value="vWA-like"/>
    <property type="match status" value="1"/>
</dbReference>
<evidence type="ECO:0000313" key="5">
    <source>
        <dbReference type="EMBL" id="THH04926.1"/>
    </source>
</evidence>
<feature type="compositionally biased region" description="Polar residues" evidence="3">
    <location>
        <begin position="272"/>
        <end position="284"/>
    </location>
</feature>
<dbReference type="GO" id="GO:0043161">
    <property type="term" value="P:proteasome-mediated ubiquitin-dependent protein catabolic process"/>
    <property type="evidence" value="ECO:0007669"/>
    <property type="project" value="TreeGrafter"/>
</dbReference>
<dbReference type="Gene3D" id="3.40.50.410">
    <property type="entry name" value="von Willebrand factor, type A domain"/>
    <property type="match status" value="1"/>
</dbReference>
<dbReference type="PROSITE" id="PS50330">
    <property type="entry name" value="UIM"/>
    <property type="match status" value="2"/>
</dbReference>
<dbReference type="Gene3D" id="1.10.287.3990">
    <property type="match status" value="1"/>
</dbReference>
<dbReference type="InterPro" id="IPR002035">
    <property type="entry name" value="VWF_A"/>
</dbReference>
<dbReference type="Proteomes" id="UP000308199">
    <property type="component" value="Unassembled WGS sequence"/>
</dbReference>
<dbReference type="InterPro" id="IPR027040">
    <property type="entry name" value="PSMD4"/>
</dbReference>